<accession>A0A1E1M4C7</accession>
<evidence type="ECO:0000313" key="1">
    <source>
        <dbReference type="EMBL" id="CZT43962.1"/>
    </source>
</evidence>
<organism evidence="1 2">
    <name type="scientific">Rhynchosporium secalis</name>
    <name type="common">Barley scald fungus</name>
    <dbReference type="NCBI Taxonomy" id="38038"/>
    <lineage>
        <taxon>Eukaryota</taxon>
        <taxon>Fungi</taxon>
        <taxon>Dikarya</taxon>
        <taxon>Ascomycota</taxon>
        <taxon>Pezizomycotina</taxon>
        <taxon>Leotiomycetes</taxon>
        <taxon>Helotiales</taxon>
        <taxon>Ploettnerulaceae</taxon>
        <taxon>Rhynchosporium</taxon>
    </lineage>
</organism>
<keyword evidence="2" id="KW-1185">Reference proteome</keyword>
<protein>
    <submittedName>
        <fullName evidence="1">Uncharacterized protein</fullName>
    </submittedName>
</protein>
<sequence>MSHAAGSNGEISMVITRSRKRARDMVDSSLQPEPILVQFMQDIRDKEARKHLIKTGAERMGSSDTGPFFHLFTLLPTNVRLQIWALLNPMPRRFQQCNITFFSFEADAIFPLSFRIAEKGVRDNVRTIFIGANPRIWSMGYGITRNHTPHSLRKRLLPQHKLAAATYMTACGCQHQRLGKYRDALGGVYDFKLLRKLPSLERLVVMIKNQNLNWLRKLSEIEQRVRLAIMAAQAAYPDIKTPELQLEYIDNWHTCGK</sequence>
<dbReference type="AlphaFoldDB" id="A0A1E1M4C7"/>
<evidence type="ECO:0000313" key="2">
    <source>
        <dbReference type="Proteomes" id="UP000177625"/>
    </source>
</evidence>
<proteinExistence type="predicted"/>
<dbReference type="Proteomes" id="UP000177625">
    <property type="component" value="Unassembled WGS sequence"/>
</dbReference>
<name>A0A1E1M4C7_RHYSE</name>
<reference evidence="2" key="1">
    <citation type="submission" date="2016-03" db="EMBL/GenBank/DDBJ databases">
        <authorList>
            <person name="Guldener U."/>
        </authorList>
    </citation>
    <scope>NUCLEOTIDE SEQUENCE [LARGE SCALE GENOMIC DNA]</scope>
</reference>
<gene>
    <name evidence="1" type="ORF">RSE6_04074</name>
</gene>
<dbReference type="EMBL" id="FJVC01000157">
    <property type="protein sequence ID" value="CZT43962.1"/>
    <property type="molecule type" value="Genomic_DNA"/>
</dbReference>